<sequence length="529" mass="58065">MASDEKIWINSTFWQAMSKNSFSVVHQVNEEAPEETQDPCQTSPLRRQIGLTSAVFLIFNCMIGTGIFVTPSKILALSGSVGLSLFLWVVGAIITAAGMAVYMEFGTGIPRNGGEKNYLEFVYRKPQFLTSCLYSAYVVLLGCSAASSVVFGEYVLNAAQVEVTRWNQRIIGLVCITCALLIHGLALKWGLWLQNILGLIKFLIICLIVVSGSAALAGVLKVDRPNNFKNAFEGTTSSAYGVVTALYNVVYSFFGYKSANAALSETNNPIRTLKIAAPLALGVLSTLYILTNVAYFAAVPKEEIVSSGRVVAASFFRNVFGPHAERALSVFIALSAFGNVLSIMFSQSRVIQELGREGTVPFSGFLASNKPFNAPLAALFEHWVISVIIMLVPPPGDAFNLILHVVSYPLIIINAFVALALIHIYFNRTKYNWNPPYSASLPVVIFFLISNIYLAICPFVPPPTNEKAYGGLPYYFHCVLAIGVAFIGGIYWLIWAKLMPWLGKYQLESEVLVVEDGWSRNVIKRKYAT</sequence>
<keyword evidence="2 5" id="KW-0812">Transmembrane</keyword>
<feature type="transmembrane region" description="Helical" evidence="5">
    <location>
        <begin position="327"/>
        <end position="346"/>
    </location>
</feature>
<feature type="transmembrane region" description="Helical" evidence="5">
    <location>
        <begin position="128"/>
        <end position="150"/>
    </location>
</feature>
<feature type="transmembrane region" description="Helical" evidence="5">
    <location>
        <begin position="49"/>
        <end position="69"/>
    </location>
</feature>
<accession>C0NK82</accession>
<dbReference type="InterPro" id="IPR002293">
    <property type="entry name" value="AA/rel_permease1"/>
</dbReference>
<feature type="transmembrane region" description="Helical" evidence="5">
    <location>
        <begin position="239"/>
        <end position="256"/>
    </location>
</feature>
<dbReference type="FunFam" id="1.20.1740.10:FF:000025">
    <property type="entry name" value="High-affinity methionine permease"/>
    <property type="match status" value="1"/>
</dbReference>
<evidence type="ECO:0000256" key="3">
    <source>
        <dbReference type="ARBA" id="ARBA00022989"/>
    </source>
</evidence>
<dbReference type="PIRSF" id="PIRSF006060">
    <property type="entry name" value="AA_transporter"/>
    <property type="match status" value="1"/>
</dbReference>
<dbReference type="VEuPathDB" id="FungiDB:I7I50_11618"/>
<evidence type="ECO:0000313" key="7">
    <source>
        <dbReference type="Proteomes" id="UP000001631"/>
    </source>
</evidence>
<evidence type="ECO:0000256" key="1">
    <source>
        <dbReference type="ARBA" id="ARBA00004141"/>
    </source>
</evidence>
<dbReference type="Gene3D" id="1.20.1740.10">
    <property type="entry name" value="Amino acid/polyamine transporter I"/>
    <property type="match status" value="1"/>
</dbReference>
<reference evidence="6" key="1">
    <citation type="submission" date="2009-02" db="EMBL/GenBank/DDBJ databases">
        <title>The Genome Sequence of Ajellomyces capsulatus strain G186AR.</title>
        <authorList>
            <consortium name="The Broad Institute Genome Sequencing Platform"/>
            <person name="Champion M."/>
            <person name="Cuomo C."/>
            <person name="Ma L.-J."/>
            <person name="Henn M.R."/>
            <person name="Sil A."/>
            <person name="Goldman B."/>
            <person name="Young S.K."/>
            <person name="Kodira C.D."/>
            <person name="Zeng Q."/>
            <person name="Koehrsen M."/>
            <person name="Alvarado L."/>
            <person name="Berlin A."/>
            <person name="Borenstein D."/>
            <person name="Chen Z."/>
            <person name="Engels R."/>
            <person name="Freedman E."/>
            <person name="Gellesch M."/>
            <person name="Goldberg J."/>
            <person name="Griggs A."/>
            <person name="Gujja S."/>
            <person name="Heiman D."/>
            <person name="Hepburn T."/>
            <person name="Howarth C."/>
            <person name="Jen D."/>
            <person name="Larson L."/>
            <person name="Lewis B."/>
            <person name="Mehta T."/>
            <person name="Park D."/>
            <person name="Pearson M."/>
            <person name="Roberts A."/>
            <person name="Saif S."/>
            <person name="Shea T."/>
            <person name="Shenoy N."/>
            <person name="Sisk P."/>
            <person name="Stolte C."/>
            <person name="Sykes S."/>
            <person name="Walk T."/>
            <person name="White J."/>
            <person name="Yandava C."/>
            <person name="Klein B."/>
            <person name="McEwen J.G."/>
            <person name="Puccia R."/>
            <person name="Goldman G.H."/>
            <person name="Felipe M.S."/>
            <person name="Nino-Vega G."/>
            <person name="San-Blas G."/>
            <person name="Taylor J."/>
            <person name="Mendoza L."/>
            <person name="Galagan J."/>
            <person name="Nusbaum C."/>
            <person name="Birren B."/>
        </authorList>
    </citation>
    <scope>NUCLEOTIDE SEQUENCE</scope>
    <source>
        <strain evidence="6">G186AR</strain>
    </source>
</reference>
<feature type="transmembrane region" description="Helical" evidence="5">
    <location>
        <begin position="473"/>
        <end position="494"/>
    </location>
</feature>
<feature type="transmembrane region" description="Helical" evidence="5">
    <location>
        <begin position="81"/>
        <end position="102"/>
    </location>
</feature>
<dbReference type="RefSeq" id="XP_045288754.1">
    <property type="nucleotide sequence ID" value="XM_045430611.1"/>
</dbReference>
<organism evidence="6 7">
    <name type="scientific">Ajellomyces capsulatus (strain G186AR / H82 / ATCC MYA-2454 / RMSCC 2432)</name>
    <name type="common">Darling's disease fungus</name>
    <name type="synonym">Histoplasma capsulatum</name>
    <dbReference type="NCBI Taxonomy" id="447093"/>
    <lineage>
        <taxon>Eukaryota</taxon>
        <taxon>Fungi</taxon>
        <taxon>Dikarya</taxon>
        <taxon>Ascomycota</taxon>
        <taxon>Pezizomycotina</taxon>
        <taxon>Eurotiomycetes</taxon>
        <taxon>Eurotiomycetidae</taxon>
        <taxon>Onygenales</taxon>
        <taxon>Ajellomycetaceae</taxon>
        <taxon>Histoplasma</taxon>
    </lineage>
</organism>
<gene>
    <name evidence="6" type="ORF">HCBG_03562</name>
</gene>
<keyword evidence="4 5" id="KW-0472">Membrane</keyword>
<dbReference type="GeneID" id="69036578"/>
<feature type="transmembrane region" description="Helical" evidence="5">
    <location>
        <begin position="372"/>
        <end position="393"/>
    </location>
</feature>
<protein>
    <submittedName>
        <fullName evidence="6">High affinity methionine permease</fullName>
    </submittedName>
</protein>
<feature type="transmembrane region" description="Helical" evidence="5">
    <location>
        <begin position="199"/>
        <end position="219"/>
    </location>
</feature>
<dbReference type="VEuPathDB" id="FungiDB:I7I50_07205"/>
<keyword evidence="3 5" id="KW-1133">Transmembrane helix</keyword>
<dbReference type="STRING" id="447093.C0NK82"/>
<dbReference type="Pfam" id="PF13520">
    <property type="entry name" value="AA_permease_2"/>
    <property type="match status" value="1"/>
</dbReference>
<evidence type="ECO:0000256" key="5">
    <source>
        <dbReference type="SAM" id="Phobius"/>
    </source>
</evidence>
<name>C0NK82_AJECG</name>
<comment type="subcellular location">
    <subcellularLocation>
        <location evidence="1">Membrane</location>
        <topology evidence="1">Multi-pass membrane protein</topology>
    </subcellularLocation>
</comment>
<feature type="transmembrane region" description="Helical" evidence="5">
    <location>
        <begin position="438"/>
        <end position="461"/>
    </location>
</feature>
<dbReference type="PANTHER" id="PTHR11785:SF498">
    <property type="entry name" value="HIGH-AFFINITY METHIONINE PERMEASE"/>
    <property type="match status" value="1"/>
</dbReference>
<feature type="transmembrane region" description="Helical" evidence="5">
    <location>
        <begin position="405"/>
        <end position="426"/>
    </location>
</feature>
<dbReference type="InterPro" id="IPR050598">
    <property type="entry name" value="AminoAcid_Transporter"/>
</dbReference>
<evidence type="ECO:0000256" key="4">
    <source>
        <dbReference type="ARBA" id="ARBA00023136"/>
    </source>
</evidence>
<dbReference type="GO" id="GO:0015179">
    <property type="term" value="F:L-amino acid transmembrane transporter activity"/>
    <property type="evidence" value="ECO:0007669"/>
    <property type="project" value="TreeGrafter"/>
</dbReference>
<dbReference type="GO" id="GO:0016020">
    <property type="term" value="C:membrane"/>
    <property type="evidence" value="ECO:0007669"/>
    <property type="project" value="UniProtKB-SubCell"/>
</dbReference>
<keyword evidence="7" id="KW-1185">Reference proteome</keyword>
<proteinExistence type="predicted"/>
<dbReference type="PANTHER" id="PTHR11785">
    <property type="entry name" value="AMINO ACID TRANSPORTER"/>
    <property type="match status" value="1"/>
</dbReference>
<dbReference type="Proteomes" id="UP000001631">
    <property type="component" value="Unassembled WGS sequence"/>
</dbReference>
<dbReference type="FunCoup" id="C0NK82">
    <property type="interactions" value="275"/>
</dbReference>
<dbReference type="HOGENOM" id="CLU_013661_4_1_1"/>
<feature type="transmembrane region" description="Helical" evidence="5">
    <location>
        <begin position="170"/>
        <end position="187"/>
    </location>
</feature>
<evidence type="ECO:0000256" key="2">
    <source>
        <dbReference type="ARBA" id="ARBA00022692"/>
    </source>
</evidence>
<feature type="transmembrane region" description="Helical" evidence="5">
    <location>
        <begin position="277"/>
        <end position="298"/>
    </location>
</feature>
<dbReference type="InParanoid" id="C0NK82"/>
<dbReference type="EMBL" id="GG663366">
    <property type="protein sequence ID" value="EEH08273.1"/>
    <property type="molecule type" value="Genomic_DNA"/>
</dbReference>
<dbReference type="AlphaFoldDB" id="C0NK82"/>
<evidence type="ECO:0000313" key="6">
    <source>
        <dbReference type="EMBL" id="EEH08273.1"/>
    </source>
</evidence>